<accession>A0AAD7BMZ0</accession>
<reference evidence="1" key="1">
    <citation type="submission" date="2023-03" db="EMBL/GenBank/DDBJ databases">
        <title>Massive genome expansion in bonnet fungi (Mycena s.s.) driven by repeated elements and novel gene families across ecological guilds.</title>
        <authorList>
            <consortium name="Lawrence Berkeley National Laboratory"/>
            <person name="Harder C.B."/>
            <person name="Miyauchi S."/>
            <person name="Viragh M."/>
            <person name="Kuo A."/>
            <person name="Thoen E."/>
            <person name="Andreopoulos B."/>
            <person name="Lu D."/>
            <person name="Skrede I."/>
            <person name="Drula E."/>
            <person name="Henrissat B."/>
            <person name="Morin E."/>
            <person name="Kohler A."/>
            <person name="Barry K."/>
            <person name="LaButti K."/>
            <person name="Morin E."/>
            <person name="Salamov A."/>
            <person name="Lipzen A."/>
            <person name="Mereny Z."/>
            <person name="Hegedus B."/>
            <person name="Baldrian P."/>
            <person name="Stursova M."/>
            <person name="Weitz H."/>
            <person name="Taylor A."/>
            <person name="Grigoriev I.V."/>
            <person name="Nagy L.G."/>
            <person name="Martin F."/>
            <person name="Kauserud H."/>
        </authorList>
    </citation>
    <scope>NUCLEOTIDE SEQUENCE</scope>
    <source>
        <strain evidence="1">9284</strain>
    </source>
</reference>
<dbReference type="Proteomes" id="UP001221142">
    <property type="component" value="Unassembled WGS sequence"/>
</dbReference>
<dbReference type="EMBL" id="JARKIF010000012">
    <property type="protein sequence ID" value="KAJ7625833.1"/>
    <property type="molecule type" value="Genomic_DNA"/>
</dbReference>
<sequence length="169" mass="19611">MRVFWSEGDTFSATLIDETVSTLKALMNPNPPFISYQDFLWGSDSSRVLVSLSQHMQHTTSLYVRAEGMIGLLSRLPRFSQLEYLALDSCYSWFGEPTRRSVTDAWEVVQIKVDRGIIDALKACRIRSSHFRLTDETEWKKVDGMWEEYPEEDFQMQSGLTTFTTDCLW</sequence>
<evidence type="ECO:0000313" key="1">
    <source>
        <dbReference type="EMBL" id="KAJ7625833.1"/>
    </source>
</evidence>
<gene>
    <name evidence="1" type="ORF">FB45DRAFT_1084452</name>
</gene>
<dbReference type="AlphaFoldDB" id="A0AAD7BMZ0"/>
<organism evidence="1 2">
    <name type="scientific">Roridomyces roridus</name>
    <dbReference type="NCBI Taxonomy" id="1738132"/>
    <lineage>
        <taxon>Eukaryota</taxon>
        <taxon>Fungi</taxon>
        <taxon>Dikarya</taxon>
        <taxon>Basidiomycota</taxon>
        <taxon>Agaricomycotina</taxon>
        <taxon>Agaricomycetes</taxon>
        <taxon>Agaricomycetidae</taxon>
        <taxon>Agaricales</taxon>
        <taxon>Marasmiineae</taxon>
        <taxon>Mycenaceae</taxon>
        <taxon>Roridomyces</taxon>
    </lineage>
</organism>
<name>A0AAD7BMZ0_9AGAR</name>
<protein>
    <submittedName>
        <fullName evidence="1">Uncharacterized protein</fullName>
    </submittedName>
</protein>
<proteinExistence type="predicted"/>
<keyword evidence="2" id="KW-1185">Reference proteome</keyword>
<comment type="caution">
    <text evidence="1">The sequence shown here is derived from an EMBL/GenBank/DDBJ whole genome shotgun (WGS) entry which is preliminary data.</text>
</comment>
<evidence type="ECO:0000313" key="2">
    <source>
        <dbReference type="Proteomes" id="UP001221142"/>
    </source>
</evidence>